<protein>
    <recommendedName>
        <fullName evidence="12">Syntaxin</fullName>
    </recommendedName>
</protein>
<evidence type="ECO:0000256" key="1">
    <source>
        <dbReference type="ARBA" id="ARBA00004211"/>
    </source>
</evidence>
<dbReference type="PANTHER" id="PTHR15959:SF0">
    <property type="entry name" value="SYNTAXIN-18"/>
    <property type="match status" value="1"/>
</dbReference>
<gene>
    <name evidence="10" type="ORF">C2857_007200</name>
</gene>
<organism evidence="10 11">
    <name type="scientific">Epichloe festucae (strain Fl1)</name>
    <dbReference type="NCBI Taxonomy" id="877507"/>
    <lineage>
        <taxon>Eukaryota</taxon>
        <taxon>Fungi</taxon>
        <taxon>Dikarya</taxon>
        <taxon>Ascomycota</taxon>
        <taxon>Pezizomycotina</taxon>
        <taxon>Sordariomycetes</taxon>
        <taxon>Hypocreomycetidae</taxon>
        <taxon>Hypocreales</taxon>
        <taxon>Clavicipitaceae</taxon>
        <taxon>Epichloe</taxon>
    </lineage>
</organism>
<dbReference type="PANTHER" id="PTHR15959">
    <property type="entry name" value="SYNTAXIN-18"/>
    <property type="match status" value="1"/>
</dbReference>
<keyword evidence="4" id="KW-0812">Transmembrane</keyword>
<evidence type="ECO:0000256" key="5">
    <source>
        <dbReference type="ARBA" id="ARBA00022927"/>
    </source>
</evidence>
<dbReference type="GO" id="GO:0006890">
    <property type="term" value="P:retrograde vesicle-mediated transport, Golgi to endoplasmic reticulum"/>
    <property type="evidence" value="ECO:0007669"/>
    <property type="project" value="TreeGrafter"/>
</dbReference>
<reference evidence="10 11" key="1">
    <citation type="journal article" date="2018" name="PLoS Genet.">
        <title>Repeat elements organise 3D genome structure and mediate transcription in the filamentous fungus Epichloe festucae.</title>
        <authorList>
            <person name="Winter D.J."/>
            <person name="Ganley A.R.D."/>
            <person name="Young C.A."/>
            <person name="Liachko I."/>
            <person name="Schardl C.L."/>
            <person name="Dupont P.Y."/>
            <person name="Berry D."/>
            <person name="Ram A."/>
            <person name="Scott B."/>
            <person name="Cox M.P."/>
        </authorList>
    </citation>
    <scope>NUCLEOTIDE SEQUENCE [LARGE SCALE GENOMIC DNA]</scope>
    <source>
        <strain evidence="10 11">Fl1</strain>
    </source>
</reference>
<evidence type="ECO:0000256" key="2">
    <source>
        <dbReference type="ARBA" id="ARBA00009063"/>
    </source>
</evidence>
<evidence type="ECO:0000256" key="4">
    <source>
        <dbReference type="ARBA" id="ARBA00022692"/>
    </source>
</evidence>
<dbReference type="AlphaFoldDB" id="A0A7S9KMK0"/>
<evidence type="ECO:0008006" key="12">
    <source>
        <dbReference type="Google" id="ProtNLM"/>
    </source>
</evidence>
<keyword evidence="11" id="KW-1185">Reference proteome</keyword>
<sequence>MTKHWCRSLLSSYVAILACMSVTKIYTLSYASTHLNRGHCLHLMRGYYHVILSSFPSPVDEFDEHLQCSTRSERRRNNIGQGCPRCRHTGRICQGGLSHSELRIPRPRTYRDNCLSTCSSQNSHITSLHRELRDVRQAYLSTAQPRRVPGQMAVGKPQVLTDREREDVDINAKQMIRELNASIRGLDDAEQLRRETESAIIRKKYASGLSVLGSWASGGSATSKTAEHLAAEAQTQQTGIHHDGILWFLRQRLELCCRTQQDMMESRLTREMEKTRGMLAPPAGDFADYPPTSEKAWRTSTSGNASNEVRSFTEGLTEEQVQMFEEGNRDMMKHYESTLDKVRTAEKSLVEISELQSLLVNNLATQSAHIEQLVSDSLSTTDNVGGGNKELKKATQRASAARYTFFAASGLCAFLVIWDLII</sequence>
<comment type="similarity">
    <text evidence="2">Belongs to the syntaxin family.</text>
</comment>
<evidence type="ECO:0000256" key="3">
    <source>
        <dbReference type="ARBA" id="ARBA00022448"/>
    </source>
</evidence>
<evidence type="ECO:0000256" key="6">
    <source>
        <dbReference type="ARBA" id="ARBA00022989"/>
    </source>
</evidence>
<keyword evidence="7" id="KW-0175">Coiled coil</keyword>
<evidence type="ECO:0000256" key="8">
    <source>
        <dbReference type="ARBA" id="ARBA00023136"/>
    </source>
</evidence>
<keyword evidence="6" id="KW-1133">Transmembrane helix</keyword>
<name>A0A7S9KMK0_EPIFF</name>
<dbReference type="GO" id="GO:0015031">
    <property type="term" value="P:protein transport"/>
    <property type="evidence" value="ECO:0007669"/>
    <property type="project" value="UniProtKB-KW"/>
</dbReference>
<feature type="compositionally biased region" description="Polar residues" evidence="9">
    <location>
        <begin position="298"/>
        <end position="309"/>
    </location>
</feature>
<evidence type="ECO:0000256" key="7">
    <source>
        <dbReference type="ARBA" id="ARBA00023054"/>
    </source>
</evidence>
<dbReference type="EMBL" id="CP031385">
    <property type="protein sequence ID" value="QPG94881.1"/>
    <property type="molecule type" value="Genomic_DNA"/>
</dbReference>
<keyword evidence="8" id="KW-0472">Membrane</keyword>
<feature type="region of interest" description="Disordered" evidence="9">
    <location>
        <begin position="280"/>
        <end position="309"/>
    </location>
</feature>
<keyword evidence="3" id="KW-0813">Transport</keyword>
<dbReference type="GO" id="GO:0031201">
    <property type="term" value="C:SNARE complex"/>
    <property type="evidence" value="ECO:0007669"/>
    <property type="project" value="TreeGrafter"/>
</dbReference>
<dbReference type="GO" id="GO:0005783">
    <property type="term" value="C:endoplasmic reticulum"/>
    <property type="evidence" value="ECO:0007669"/>
    <property type="project" value="TreeGrafter"/>
</dbReference>
<dbReference type="OrthoDB" id="342981at2759"/>
<dbReference type="Proteomes" id="UP000594364">
    <property type="component" value="Chromosome 1"/>
</dbReference>
<dbReference type="Gene3D" id="1.20.5.110">
    <property type="match status" value="1"/>
</dbReference>
<comment type="subcellular location">
    <subcellularLocation>
        <location evidence="1">Membrane</location>
        <topology evidence="1">Single-pass type IV membrane protein</topology>
    </subcellularLocation>
</comment>
<dbReference type="PROSITE" id="PS51257">
    <property type="entry name" value="PROKAR_LIPOPROTEIN"/>
    <property type="match status" value="1"/>
</dbReference>
<dbReference type="CDD" id="cd15850">
    <property type="entry name" value="SNARE_syntaxin18"/>
    <property type="match status" value="1"/>
</dbReference>
<evidence type="ECO:0000313" key="11">
    <source>
        <dbReference type="Proteomes" id="UP000594364"/>
    </source>
</evidence>
<proteinExistence type="inferred from homology"/>
<evidence type="ECO:0000256" key="9">
    <source>
        <dbReference type="SAM" id="MobiDB-lite"/>
    </source>
</evidence>
<keyword evidence="5" id="KW-0653">Protein transport</keyword>
<evidence type="ECO:0000313" key="10">
    <source>
        <dbReference type="EMBL" id="QPG94881.1"/>
    </source>
</evidence>
<accession>A0A7S9KMK0</accession>